<reference evidence="1 2" key="1">
    <citation type="submission" date="2019-02" db="EMBL/GenBank/DDBJ databases">
        <title>Draft genome sequence of Amycolatopsis sp. 8-3EHSu isolated from roots of Suaeda maritima.</title>
        <authorList>
            <person name="Duangmal K."/>
            <person name="Chantavorakit T."/>
        </authorList>
    </citation>
    <scope>NUCLEOTIDE SEQUENCE [LARGE SCALE GENOMIC DNA]</scope>
    <source>
        <strain evidence="1 2">8-3EHSu</strain>
    </source>
</reference>
<evidence type="ECO:0000313" key="2">
    <source>
        <dbReference type="Proteomes" id="UP000292003"/>
    </source>
</evidence>
<protein>
    <recommendedName>
        <fullName evidence="3">YceI family protein</fullName>
    </recommendedName>
</protein>
<keyword evidence="2" id="KW-1185">Reference proteome</keyword>
<evidence type="ECO:0000313" key="1">
    <source>
        <dbReference type="EMBL" id="RZQ60899.1"/>
    </source>
</evidence>
<dbReference type="Proteomes" id="UP000292003">
    <property type="component" value="Unassembled WGS sequence"/>
</dbReference>
<dbReference type="AlphaFoldDB" id="A0A4Q7J201"/>
<accession>A0A4Q7J201</accession>
<organism evidence="1 2">
    <name type="scientific">Amycolatopsis suaedae</name>
    <dbReference type="NCBI Taxonomy" id="2510978"/>
    <lineage>
        <taxon>Bacteria</taxon>
        <taxon>Bacillati</taxon>
        <taxon>Actinomycetota</taxon>
        <taxon>Actinomycetes</taxon>
        <taxon>Pseudonocardiales</taxon>
        <taxon>Pseudonocardiaceae</taxon>
        <taxon>Amycolatopsis</taxon>
    </lineage>
</organism>
<gene>
    <name evidence="1" type="ORF">EWH70_26835</name>
</gene>
<comment type="caution">
    <text evidence="1">The sequence shown here is derived from an EMBL/GenBank/DDBJ whole genome shotgun (WGS) entry which is preliminary data.</text>
</comment>
<proteinExistence type="predicted"/>
<dbReference type="OrthoDB" id="4461339at2"/>
<sequence length="200" mass="21325">MLVAGATGAAAEPVPEFDFADCPALPAGADPALWRCEVLVSTGTLTFGRFHEMPVRTMRTTFAEGTLDGRHAQVFGALRAEPTPLPGPLPVALRPRYAGHFDFHENEQRKGEIDLAFALEGPMLPRTCASTPVHSVVQEHGPAGPVPGHPGVAKFGLVDRQLTVPATTGCGPLGRLLDRYLGLPSPAVHLQTVYVKMRGY</sequence>
<dbReference type="EMBL" id="SFCC01000015">
    <property type="protein sequence ID" value="RZQ60899.1"/>
    <property type="molecule type" value="Genomic_DNA"/>
</dbReference>
<name>A0A4Q7J201_9PSEU</name>
<evidence type="ECO:0008006" key="3">
    <source>
        <dbReference type="Google" id="ProtNLM"/>
    </source>
</evidence>